<evidence type="ECO:0000313" key="4">
    <source>
        <dbReference type="Proteomes" id="UP000286045"/>
    </source>
</evidence>
<keyword evidence="4" id="KW-1185">Reference proteome</keyword>
<accession>A0A439D030</accession>
<evidence type="ECO:0000313" key="3">
    <source>
        <dbReference type="EMBL" id="RWA07758.1"/>
    </source>
</evidence>
<sequence>MGTPGGPSTVSEEDICGQFDAYIFRQEFLNDPYRNVVDLQGNYTIPVWDLLHNSLPERFLGTNDAPAEWIWVHLPAVNRKWILDLVQRMKGNGVIHNSIVLGDVKKFVEKSFTNASGVYAAPRQFDQRAIDIKARRLEETGQDDAKDTPSSSKEKAKEPATKGQDDSQQPIHQQLSETEMFALALPYLDSQSDLVEKEKLEQLRRHYGAFEGYPTEFLKDSEPRRAEVIFSRTLDQCFFSSTHVTANLDSDQVVYNYLNELSDKWRKLRARRAETNNPPPITPAEREIELRHHKTDQGRRLIASPLRLWKIGNVVISAFPDQENELLPSSELQRLICRSIWESCPISAMDLVLDLAHIFIDFVDRPFNSGLGLSPLWIFERVIAEEAEKQVVRYKEFEKIMRRKQEDKSERNGNTPEADILVTPALVPNQAEQAPTAGQQGGNDHVLEADKETSPMSLINEEAESFKNVMDIRDELGMIGSVIKEQEVAMTQLTKYIDSRGKPANRLAAAQVTNEPQGSGETDPNLQNLKQKMGDMVNRVQTWQSRIEGLDKRTSMVEKGLEHLLDIKLKRSSLEEANDTKHLAADTNEVARLSKDIESRTHSVLTATNSVVTNTGDLAKKSEERARQSEKQSALIFAFTFVTIWFTPLSFVTGFLAIPSKDFPQDPTNMTVDWKRWQIGVGLTVAFLVTLLFSLSVWAGYRRETKDSRTEKRASKNDTKHDGGVVNGQGPDEKAAVQPTGEAKPSPNGGGSSGEPTPPPQAPSPKKSRQEQWRSWGRSLRGKEAGGDSLGRGQSEKASALGDGMV</sequence>
<reference evidence="3 4" key="1">
    <citation type="submission" date="2018-12" db="EMBL/GenBank/DDBJ databases">
        <title>Draft genome sequence of Xylaria grammica IHI A82.</title>
        <authorList>
            <person name="Buettner E."/>
            <person name="Kellner H."/>
        </authorList>
    </citation>
    <scope>NUCLEOTIDE SEQUENCE [LARGE SCALE GENOMIC DNA]</scope>
    <source>
        <strain evidence="3 4">IHI A82</strain>
    </source>
</reference>
<keyword evidence="2" id="KW-0812">Transmembrane</keyword>
<feature type="region of interest" description="Disordered" evidence="1">
    <location>
        <begin position="704"/>
        <end position="806"/>
    </location>
</feature>
<proteinExistence type="predicted"/>
<name>A0A439D030_9PEZI</name>
<dbReference type="EMBL" id="RYZI01000239">
    <property type="protein sequence ID" value="RWA07758.1"/>
    <property type="molecule type" value="Genomic_DNA"/>
</dbReference>
<dbReference type="Proteomes" id="UP000286045">
    <property type="component" value="Unassembled WGS sequence"/>
</dbReference>
<feature type="transmembrane region" description="Helical" evidence="2">
    <location>
        <begin position="677"/>
        <end position="701"/>
    </location>
</feature>
<evidence type="ECO:0000256" key="2">
    <source>
        <dbReference type="SAM" id="Phobius"/>
    </source>
</evidence>
<feature type="region of interest" description="Disordered" evidence="1">
    <location>
        <begin position="136"/>
        <end position="171"/>
    </location>
</feature>
<feature type="compositionally biased region" description="Basic and acidic residues" evidence="1">
    <location>
        <begin position="136"/>
        <end position="165"/>
    </location>
</feature>
<gene>
    <name evidence="3" type="ORF">EKO27_g7351</name>
</gene>
<protein>
    <submittedName>
        <fullName evidence="3">Uncharacterized protein</fullName>
    </submittedName>
</protein>
<keyword evidence="2" id="KW-1133">Transmembrane helix</keyword>
<feature type="compositionally biased region" description="Basic and acidic residues" evidence="1">
    <location>
        <begin position="704"/>
        <end position="723"/>
    </location>
</feature>
<comment type="caution">
    <text evidence="3">The sequence shown here is derived from an EMBL/GenBank/DDBJ whole genome shotgun (WGS) entry which is preliminary data.</text>
</comment>
<dbReference type="Gene3D" id="1.20.58.340">
    <property type="entry name" value="Magnesium transport protein CorA, transmembrane region"/>
    <property type="match status" value="1"/>
</dbReference>
<organism evidence="3 4">
    <name type="scientific">Xylaria grammica</name>
    <dbReference type="NCBI Taxonomy" id="363999"/>
    <lineage>
        <taxon>Eukaryota</taxon>
        <taxon>Fungi</taxon>
        <taxon>Dikarya</taxon>
        <taxon>Ascomycota</taxon>
        <taxon>Pezizomycotina</taxon>
        <taxon>Sordariomycetes</taxon>
        <taxon>Xylariomycetidae</taxon>
        <taxon>Xylariales</taxon>
        <taxon>Xylariaceae</taxon>
        <taxon>Xylaria</taxon>
    </lineage>
</organism>
<dbReference type="AlphaFoldDB" id="A0A439D030"/>
<feature type="transmembrane region" description="Helical" evidence="2">
    <location>
        <begin position="634"/>
        <end position="657"/>
    </location>
</feature>
<keyword evidence="2" id="KW-0472">Membrane</keyword>
<evidence type="ECO:0000256" key="1">
    <source>
        <dbReference type="SAM" id="MobiDB-lite"/>
    </source>
</evidence>
<dbReference type="STRING" id="363999.A0A439D030"/>